<dbReference type="OrthoDB" id="2263377at2759"/>
<sequence length="143" mass="15948">LPRCIIKCVLVIGEFKKSIHYSAIESDTIKLGKQMRLTYNELVINRVPNPAVCGILCQGIDLVNYVMDLRSPQLYAMIRTSRVSLLRSLDEIYSLPRVISCIAQLKNIALETAIKAESSIVNALDRSTKPPSAPQRHGSLRIV</sequence>
<dbReference type="AlphaFoldDB" id="A0A8H7UW97"/>
<dbReference type="EMBL" id="JAEPRD010000076">
    <property type="protein sequence ID" value="KAG2200991.1"/>
    <property type="molecule type" value="Genomic_DNA"/>
</dbReference>
<evidence type="ECO:0000313" key="1">
    <source>
        <dbReference type="EMBL" id="KAG2200991.1"/>
    </source>
</evidence>
<organism evidence="1 2">
    <name type="scientific">Mucor saturninus</name>
    <dbReference type="NCBI Taxonomy" id="64648"/>
    <lineage>
        <taxon>Eukaryota</taxon>
        <taxon>Fungi</taxon>
        <taxon>Fungi incertae sedis</taxon>
        <taxon>Mucoromycota</taxon>
        <taxon>Mucoromycotina</taxon>
        <taxon>Mucoromycetes</taxon>
        <taxon>Mucorales</taxon>
        <taxon>Mucorineae</taxon>
        <taxon>Mucoraceae</taxon>
        <taxon>Mucor</taxon>
    </lineage>
</organism>
<accession>A0A8H7UW97</accession>
<feature type="non-terminal residue" evidence="1">
    <location>
        <position position="1"/>
    </location>
</feature>
<reference evidence="1" key="1">
    <citation type="submission" date="2020-12" db="EMBL/GenBank/DDBJ databases">
        <title>Metabolic potential, ecology and presence of endohyphal bacteria is reflected in genomic diversity of Mucoromycotina.</title>
        <authorList>
            <person name="Muszewska A."/>
            <person name="Okrasinska A."/>
            <person name="Steczkiewicz K."/>
            <person name="Drgas O."/>
            <person name="Orlowska M."/>
            <person name="Perlinska-Lenart U."/>
            <person name="Aleksandrzak-Piekarczyk T."/>
            <person name="Szatraj K."/>
            <person name="Zielenkiewicz U."/>
            <person name="Pilsyk S."/>
            <person name="Malc E."/>
            <person name="Mieczkowski P."/>
            <person name="Kruszewska J.S."/>
            <person name="Biernat P."/>
            <person name="Pawlowska J."/>
        </authorList>
    </citation>
    <scope>NUCLEOTIDE SEQUENCE</scope>
    <source>
        <strain evidence="1">WA0000017839</strain>
    </source>
</reference>
<evidence type="ECO:0000313" key="2">
    <source>
        <dbReference type="Proteomes" id="UP000603453"/>
    </source>
</evidence>
<comment type="caution">
    <text evidence="1">The sequence shown here is derived from an EMBL/GenBank/DDBJ whole genome shotgun (WGS) entry which is preliminary data.</text>
</comment>
<name>A0A8H7UW97_9FUNG</name>
<protein>
    <submittedName>
        <fullName evidence="1">Uncharacterized protein</fullName>
    </submittedName>
</protein>
<dbReference type="Proteomes" id="UP000603453">
    <property type="component" value="Unassembled WGS sequence"/>
</dbReference>
<gene>
    <name evidence="1" type="ORF">INT47_006535</name>
</gene>
<keyword evidence="2" id="KW-1185">Reference proteome</keyword>
<proteinExistence type="predicted"/>